<dbReference type="Gene3D" id="3.40.50.1110">
    <property type="entry name" value="SGNH hydrolase"/>
    <property type="match status" value="1"/>
</dbReference>
<dbReference type="InterPro" id="IPR012334">
    <property type="entry name" value="Pectin_lyas_fold"/>
</dbReference>
<dbReference type="InterPro" id="IPR013830">
    <property type="entry name" value="SGNH_hydro"/>
</dbReference>
<feature type="domain" description="Rhamnogalacturonase A/B/Epimerase-like pectate lyase" evidence="1">
    <location>
        <begin position="169"/>
        <end position="205"/>
    </location>
</feature>
<name>A0ABX9S285_9ENTR</name>
<evidence type="ECO:0000259" key="2">
    <source>
        <dbReference type="Pfam" id="PF13472"/>
    </source>
</evidence>
<keyword evidence="5" id="KW-1185">Reference proteome</keyword>
<organism evidence="4 5">
    <name type="scientific">Yokenella regensburgei</name>
    <dbReference type="NCBI Taxonomy" id="158877"/>
    <lineage>
        <taxon>Bacteria</taxon>
        <taxon>Pseudomonadati</taxon>
        <taxon>Pseudomonadota</taxon>
        <taxon>Gammaproteobacteria</taxon>
        <taxon>Enterobacterales</taxon>
        <taxon>Enterobacteriaceae</taxon>
        <taxon>Yokenella</taxon>
    </lineage>
</organism>
<dbReference type="Pfam" id="PF12708">
    <property type="entry name" value="Pect-lyase_RHGA_epim"/>
    <property type="match status" value="1"/>
</dbReference>
<dbReference type="Pfam" id="PF18668">
    <property type="entry name" value="Tail_spike_N"/>
    <property type="match status" value="1"/>
</dbReference>
<dbReference type="Pfam" id="PF13472">
    <property type="entry name" value="Lipase_GDSL_2"/>
    <property type="match status" value="1"/>
</dbReference>
<dbReference type="RefSeq" id="WP_120816094.1">
    <property type="nucleotide sequence ID" value="NZ_RBIZ01000003.1"/>
</dbReference>
<dbReference type="SUPFAM" id="SSF51126">
    <property type="entry name" value="Pectin lyase-like"/>
    <property type="match status" value="2"/>
</dbReference>
<dbReference type="InterPro" id="IPR051532">
    <property type="entry name" value="Ester_Hydrolysis_Enzymes"/>
</dbReference>
<feature type="domain" description="SGNH hydrolase-type esterase" evidence="2">
    <location>
        <begin position="490"/>
        <end position="667"/>
    </location>
</feature>
<feature type="domain" description="Tail spike TSP1/Gp66 N-terminal" evidence="3">
    <location>
        <begin position="57"/>
        <end position="128"/>
    </location>
</feature>
<reference evidence="4 5" key="1">
    <citation type="submission" date="2018-10" db="EMBL/GenBank/DDBJ databases">
        <title>Genomic Encyclopedia of Type Strains, Phase IV (KMG-IV): sequencing the most valuable type-strain genomes for metagenomic binning, comparative biology and taxonomic classification.</title>
        <authorList>
            <person name="Goeker M."/>
        </authorList>
    </citation>
    <scope>NUCLEOTIDE SEQUENCE [LARGE SCALE GENOMIC DNA]</scope>
    <source>
        <strain evidence="4 5">DSM 5079</strain>
    </source>
</reference>
<comment type="caution">
    <text evidence="4">The sequence shown here is derived from an EMBL/GenBank/DDBJ whole genome shotgun (WGS) entry which is preliminary data.</text>
</comment>
<dbReference type="CDD" id="cd00229">
    <property type="entry name" value="SGNH_hydrolase"/>
    <property type="match status" value="1"/>
</dbReference>
<dbReference type="InterPro" id="IPR040775">
    <property type="entry name" value="Tail_spike_N"/>
</dbReference>
<dbReference type="GeneID" id="66902789"/>
<dbReference type="PANTHER" id="PTHR30383">
    <property type="entry name" value="THIOESTERASE 1/PROTEASE 1/LYSOPHOSPHOLIPASE L1"/>
    <property type="match status" value="1"/>
</dbReference>
<evidence type="ECO:0000259" key="3">
    <source>
        <dbReference type="Pfam" id="PF18668"/>
    </source>
</evidence>
<sequence>MATQPTNMPVPSESPRDLKFNAGKIDEFVTSQGWTYIDRFGGKHYTIEGINYLAQQVMNAFGYVTLTGLTFTTGATVANPNEVLFNTADNAYYKWTGSFASGPKVVPANSTPESTGGIGPGKWLSVGDTVLRSDLASPSTGLGDSLLTVKQPYAGAIATNQHEINKRVVNILDFGGNGDGVTDNSAALQSAAAAVGEWGTIYFPALGGLNYKLGTGTSASWTNNRILKTDKNVILSTVDGGYISSTARYASLVKIHYTNQDVYFYYPQSLGYDKADRPVWTSAADRDISTVKQIFPNQSDLAVGMYYRQFDQGLDTSTTVTPTATSNTGYVIANSDNNKQSIGFAPIADNEEFSCHFDAPSSGTTTIATVMVNCTLGRVWYNCLANDTANPVRNIRTGGSVITGDLVYQGMTSTPAYNFFMSDITLRRNSSTSFTLMLNGFAIDTVDVSSMGEIQDVGFGCGGVGNITVSSPTRRLNLSRDTGRFIHVCCFGDSISSDALGASWPSVLKTSFDAMNGIRLATVDNYSRPGDDSAAQRTIMDGVNLGNYNLCLMMVGVNDIQGGVTGSAYLTNMRYMINNAINNGNQVIVACPTIYYGQDQVGGKGQPTTRSGLGKFHRSGLRNLCAELGVKFIEMNQVIGPVFPDYITDPSRSDQDSTVNDNIHPTANTGYLFARAFYNSILGLASPGGSLNTSHMPLNGTIGTNWSLGSGESTPRWSRDSDGTVTLDGLLNFTGVGAPVNGDVIYTLPGNVSPRFITRQVVWADAVNARVIIEKNGQVKIWGMTSGTWVSLGGISFKGVV</sequence>
<dbReference type="Gene3D" id="2.160.20.10">
    <property type="entry name" value="Single-stranded right-handed beta-helix, Pectin lyase-like"/>
    <property type="match status" value="1"/>
</dbReference>
<evidence type="ECO:0000259" key="1">
    <source>
        <dbReference type="Pfam" id="PF12708"/>
    </source>
</evidence>
<dbReference type="InterPro" id="IPR036514">
    <property type="entry name" value="SGNH_hydro_sf"/>
</dbReference>
<dbReference type="Proteomes" id="UP000267341">
    <property type="component" value="Unassembled WGS sequence"/>
</dbReference>
<dbReference type="InterPro" id="IPR011050">
    <property type="entry name" value="Pectin_lyase_fold/virulence"/>
</dbReference>
<accession>A0ABX9S285</accession>
<dbReference type="InterPro" id="IPR024535">
    <property type="entry name" value="RHGA/B-epi-like_pectate_lyase"/>
</dbReference>
<evidence type="ECO:0000313" key="4">
    <source>
        <dbReference type="EMBL" id="RKR64043.1"/>
    </source>
</evidence>
<dbReference type="EMBL" id="RBIZ01000003">
    <property type="protein sequence ID" value="RKR64043.1"/>
    <property type="molecule type" value="Genomic_DNA"/>
</dbReference>
<gene>
    <name evidence="4" type="ORF">C7387_0721</name>
</gene>
<evidence type="ECO:0000313" key="5">
    <source>
        <dbReference type="Proteomes" id="UP000267341"/>
    </source>
</evidence>
<protein>
    <submittedName>
        <fullName evidence="4">Lysophospholipase L1-like esterase</fullName>
    </submittedName>
</protein>
<dbReference type="Gene3D" id="2.10.10.80">
    <property type="match status" value="1"/>
</dbReference>
<proteinExistence type="predicted"/>
<dbReference type="SUPFAM" id="SSF52266">
    <property type="entry name" value="SGNH hydrolase"/>
    <property type="match status" value="1"/>
</dbReference>